<comment type="subunit">
    <text evidence="4">Interacts with SLC4A4.</text>
</comment>
<keyword evidence="13 17" id="KW-0456">Lyase</keyword>
<evidence type="ECO:0000256" key="16">
    <source>
        <dbReference type="ARBA" id="ARBA00049061"/>
    </source>
</evidence>
<dbReference type="OMA" id="AVEFHLH"/>
<dbReference type="GO" id="GO:0098552">
    <property type="term" value="C:side of membrane"/>
    <property type="evidence" value="ECO:0007669"/>
    <property type="project" value="UniProtKB-KW"/>
</dbReference>
<evidence type="ECO:0000256" key="9">
    <source>
        <dbReference type="ARBA" id="ARBA00022833"/>
    </source>
</evidence>
<dbReference type="Proteomes" id="UP000265120">
    <property type="component" value="Chromosome 19"/>
</dbReference>
<comment type="catalytic activity">
    <reaction evidence="16">
        <text>hydrogencarbonate + H(+) = CO2 + H2O</text>
        <dbReference type="Rhea" id="RHEA:10748"/>
        <dbReference type="ChEBI" id="CHEBI:15377"/>
        <dbReference type="ChEBI" id="CHEBI:15378"/>
        <dbReference type="ChEBI" id="CHEBI:16526"/>
        <dbReference type="ChEBI" id="CHEBI:17544"/>
        <dbReference type="EC" id="4.2.1.1"/>
    </reaction>
    <physiologicalReaction direction="left-to-right" evidence="16">
        <dbReference type="Rhea" id="RHEA:10749"/>
    </physiologicalReaction>
    <physiologicalReaction direction="right-to-left" evidence="16">
        <dbReference type="Rhea" id="RHEA:10750"/>
    </physiologicalReaction>
</comment>
<evidence type="ECO:0000256" key="8">
    <source>
        <dbReference type="ARBA" id="ARBA00022729"/>
    </source>
</evidence>
<dbReference type="GO" id="GO:0004089">
    <property type="term" value="F:carbonate dehydratase activity"/>
    <property type="evidence" value="ECO:0007669"/>
    <property type="project" value="UniProtKB-UniRule"/>
</dbReference>
<accession>A0A3P8VQP3</accession>
<dbReference type="PROSITE" id="PS51144">
    <property type="entry name" value="ALPHA_CA_2"/>
    <property type="match status" value="1"/>
</dbReference>
<organism evidence="19 20">
    <name type="scientific">Cynoglossus semilaevis</name>
    <name type="common">Tongue sole</name>
    <dbReference type="NCBI Taxonomy" id="244447"/>
    <lineage>
        <taxon>Eukaryota</taxon>
        <taxon>Metazoa</taxon>
        <taxon>Chordata</taxon>
        <taxon>Craniata</taxon>
        <taxon>Vertebrata</taxon>
        <taxon>Euteleostomi</taxon>
        <taxon>Actinopterygii</taxon>
        <taxon>Neopterygii</taxon>
        <taxon>Teleostei</taxon>
        <taxon>Neoteleostei</taxon>
        <taxon>Acanthomorphata</taxon>
        <taxon>Carangaria</taxon>
        <taxon>Pleuronectiformes</taxon>
        <taxon>Pleuronectoidei</taxon>
        <taxon>Cynoglossidae</taxon>
        <taxon>Cynoglossinae</taxon>
        <taxon>Cynoglossus</taxon>
    </lineage>
</organism>
<feature type="domain" description="Alpha-carbonic anhydrase" evidence="18">
    <location>
        <begin position="22"/>
        <end position="283"/>
    </location>
</feature>
<keyword evidence="9 17" id="KW-0862">Zinc</keyword>
<keyword evidence="20" id="KW-1185">Reference proteome</keyword>
<sequence>MQQLTVCVLLASCAWTVCAAAGDWCYQSQFTCDHQCNTPDKWNKANSNCAGKNQSPINIVTRKTVKDKTLIPFKFINYEQKFRTSIKNNGHSVQVVLPHLTTISDGGLPTTYKAVQFHLHWGNNGGPGSEHTIDGEQYPMELHIVHMKHHYTDLGTALSDPEGVAVLGFFYKRSVGANRKYEPFINALGSIRATNANTSMSGISLTQLIPPEQNLTNYYRYKGSLTTPGCTEAVIWTLFEDPIPLSMEQLQLFSNLQFHDRKPMVGTFRPVQPLNGRQVFRSGSAVILASSALLVAATVTALGLF</sequence>
<protein>
    <recommendedName>
        <fullName evidence="17">Carbonic anhydrase</fullName>
        <ecNumber evidence="17">4.2.1.1</ecNumber>
    </recommendedName>
</protein>
<evidence type="ECO:0000256" key="11">
    <source>
        <dbReference type="ARBA" id="ARBA00023157"/>
    </source>
</evidence>
<reference evidence="19" key="2">
    <citation type="submission" date="2025-05" db="UniProtKB">
        <authorList>
            <consortium name="Ensembl"/>
        </authorList>
    </citation>
    <scope>IDENTIFICATION</scope>
</reference>
<evidence type="ECO:0000259" key="18">
    <source>
        <dbReference type="PROSITE" id="PS51144"/>
    </source>
</evidence>
<dbReference type="STRING" id="244447.ENSCSEP00000016687"/>
<evidence type="ECO:0000256" key="3">
    <source>
        <dbReference type="ARBA" id="ARBA00010718"/>
    </source>
</evidence>
<dbReference type="GeneTree" id="ENSGT00940000155690"/>
<dbReference type="InterPro" id="IPR036398">
    <property type="entry name" value="CA_dom_sf"/>
</dbReference>
<feature type="signal peptide" evidence="17">
    <location>
        <begin position="1"/>
        <end position="19"/>
    </location>
</feature>
<keyword evidence="7 17" id="KW-0479">Metal-binding</keyword>
<dbReference type="InterPro" id="IPR001148">
    <property type="entry name" value="CA_dom"/>
</dbReference>
<keyword evidence="6" id="KW-0336">GPI-anchor</keyword>
<dbReference type="GO" id="GO:0008270">
    <property type="term" value="F:zinc ion binding"/>
    <property type="evidence" value="ECO:0007669"/>
    <property type="project" value="UniProtKB-UniRule"/>
</dbReference>
<name>A0A3P8VQP3_CYNSE</name>
<dbReference type="PANTHER" id="PTHR18952:SF95">
    <property type="entry name" value="CARBONIC ANHYDRASE 4"/>
    <property type="match status" value="1"/>
</dbReference>
<dbReference type="InterPro" id="IPR041874">
    <property type="entry name" value="CA4/CA15"/>
</dbReference>
<dbReference type="FunFam" id="3.10.200.10:FF:000003">
    <property type="entry name" value="Carbonic anhydrase 12"/>
    <property type="match status" value="1"/>
</dbReference>
<dbReference type="AlphaFoldDB" id="A0A3P8VQP3"/>
<keyword evidence="12" id="KW-0325">Glycoprotein</keyword>
<dbReference type="PANTHER" id="PTHR18952">
    <property type="entry name" value="CARBONIC ANHYDRASE"/>
    <property type="match status" value="1"/>
</dbReference>
<proteinExistence type="inferred from homology"/>
<dbReference type="RefSeq" id="XP_008330996.1">
    <property type="nucleotide sequence ID" value="XM_008332774.3"/>
</dbReference>
<keyword evidence="11" id="KW-1015">Disulfide bond</keyword>
<evidence type="ECO:0000313" key="20">
    <source>
        <dbReference type="Proteomes" id="UP000265120"/>
    </source>
</evidence>
<dbReference type="EC" id="4.2.1.1" evidence="17"/>
<dbReference type="CDD" id="cd03117">
    <property type="entry name" value="alpha_CA_IV_XV_like"/>
    <property type="match status" value="1"/>
</dbReference>
<keyword evidence="14" id="KW-0449">Lipoprotein</keyword>
<keyword evidence="10" id="KW-0472">Membrane</keyword>
<evidence type="ECO:0000256" key="5">
    <source>
        <dbReference type="ARBA" id="ARBA00022475"/>
    </source>
</evidence>
<evidence type="ECO:0000256" key="14">
    <source>
        <dbReference type="ARBA" id="ARBA00023288"/>
    </source>
</evidence>
<comment type="function">
    <text evidence="15">Catalyzes the reversible hydration of carbon dioxide into bicarbonate and protons and thus is essential to maintaining intracellular and extracellular pH. May stimulate the sodium/bicarbonate transporter activity of SLC4A4 that acts in pH homeostasis. It is essential for acid overload removal from the retina and retina epithelium, and acid release in the choriocapillaris in the choroid.</text>
</comment>
<dbReference type="GeneID" id="103395169"/>
<dbReference type="Ensembl" id="ENSCSET00000016895.1">
    <property type="protein sequence ID" value="ENSCSEP00000016682.1"/>
    <property type="gene ID" value="ENSCSEG00000010729.1"/>
</dbReference>
<dbReference type="KEGG" id="csem:103395169"/>
<evidence type="ECO:0000256" key="6">
    <source>
        <dbReference type="ARBA" id="ARBA00022622"/>
    </source>
</evidence>
<dbReference type="InterPro" id="IPR018338">
    <property type="entry name" value="Carbonic_anhydrase_a-class_CS"/>
</dbReference>
<reference evidence="19 20" key="1">
    <citation type="journal article" date="2014" name="Nat. Genet.">
        <title>Whole-genome sequence of a flatfish provides insights into ZW sex chromosome evolution and adaptation to a benthic lifestyle.</title>
        <authorList>
            <person name="Chen S."/>
            <person name="Zhang G."/>
            <person name="Shao C."/>
            <person name="Huang Q."/>
            <person name="Liu G."/>
            <person name="Zhang P."/>
            <person name="Song W."/>
            <person name="An N."/>
            <person name="Chalopin D."/>
            <person name="Volff J.N."/>
            <person name="Hong Y."/>
            <person name="Li Q."/>
            <person name="Sha Z."/>
            <person name="Zhou H."/>
            <person name="Xie M."/>
            <person name="Yu Q."/>
            <person name="Liu Y."/>
            <person name="Xiang H."/>
            <person name="Wang N."/>
            <person name="Wu K."/>
            <person name="Yang C."/>
            <person name="Zhou Q."/>
            <person name="Liao X."/>
            <person name="Yang L."/>
            <person name="Hu Q."/>
            <person name="Zhang J."/>
            <person name="Meng L."/>
            <person name="Jin L."/>
            <person name="Tian Y."/>
            <person name="Lian J."/>
            <person name="Yang J."/>
            <person name="Miao G."/>
            <person name="Liu S."/>
            <person name="Liang Z."/>
            <person name="Yan F."/>
            <person name="Li Y."/>
            <person name="Sun B."/>
            <person name="Zhang H."/>
            <person name="Zhang J."/>
            <person name="Zhu Y."/>
            <person name="Du M."/>
            <person name="Zhao Y."/>
            <person name="Schartl M."/>
            <person name="Tang Q."/>
            <person name="Wang J."/>
        </authorList>
    </citation>
    <scope>NUCLEOTIDE SEQUENCE</scope>
</reference>
<evidence type="ECO:0000256" key="1">
    <source>
        <dbReference type="ARBA" id="ARBA00001947"/>
    </source>
</evidence>
<dbReference type="Pfam" id="PF00194">
    <property type="entry name" value="Carb_anhydrase"/>
    <property type="match status" value="1"/>
</dbReference>
<dbReference type="GO" id="GO:0005886">
    <property type="term" value="C:plasma membrane"/>
    <property type="evidence" value="ECO:0007669"/>
    <property type="project" value="UniProtKB-SubCell"/>
</dbReference>
<comment type="subcellular location">
    <subcellularLocation>
        <location evidence="2">Cell membrane</location>
        <topology evidence="2">Lipid-anchor</topology>
        <topology evidence="2">GPI-anchor</topology>
    </subcellularLocation>
</comment>
<evidence type="ECO:0000256" key="17">
    <source>
        <dbReference type="RuleBase" id="RU367011"/>
    </source>
</evidence>
<evidence type="ECO:0000256" key="15">
    <source>
        <dbReference type="ARBA" id="ARBA00045603"/>
    </source>
</evidence>
<feature type="chain" id="PRO_5044515938" description="Carbonic anhydrase" evidence="17">
    <location>
        <begin position="20"/>
        <end position="305"/>
    </location>
</feature>
<evidence type="ECO:0000256" key="12">
    <source>
        <dbReference type="ARBA" id="ARBA00023180"/>
    </source>
</evidence>
<dbReference type="InterPro" id="IPR023561">
    <property type="entry name" value="Carbonic_anhydrase_a-class"/>
</dbReference>
<dbReference type="SMART" id="SM01057">
    <property type="entry name" value="Carb_anhydrase"/>
    <property type="match status" value="1"/>
</dbReference>
<dbReference type="Ensembl" id="ENSCSET00000016900.1">
    <property type="protein sequence ID" value="ENSCSEP00000016687.1"/>
    <property type="gene ID" value="ENSCSEG00000010729.1"/>
</dbReference>
<comment type="similarity">
    <text evidence="3 17">Belongs to the alpha-carbonic anhydrase family.</text>
</comment>
<evidence type="ECO:0000256" key="2">
    <source>
        <dbReference type="ARBA" id="ARBA00004609"/>
    </source>
</evidence>
<dbReference type="Gene3D" id="3.10.200.10">
    <property type="entry name" value="Alpha carbonic anhydrase"/>
    <property type="match status" value="1"/>
</dbReference>
<keyword evidence="8 17" id="KW-0732">Signal</keyword>
<evidence type="ECO:0000256" key="7">
    <source>
        <dbReference type="ARBA" id="ARBA00022723"/>
    </source>
</evidence>
<dbReference type="SUPFAM" id="SSF51069">
    <property type="entry name" value="Carbonic anhydrase"/>
    <property type="match status" value="1"/>
</dbReference>
<evidence type="ECO:0000256" key="10">
    <source>
        <dbReference type="ARBA" id="ARBA00023136"/>
    </source>
</evidence>
<evidence type="ECO:0000313" key="19">
    <source>
        <dbReference type="Ensembl" id="ENSCSEP00000016682.1"/>
    </source>
</evidence>
<keyword evidence="5" id="KW-1003">Cell membrane</keyword>
<evidence type="ECO:0000256" key="4">
    <source>
        <dbReference type="ARBA" id="ARBA00011736"/>
    </source>
</evidence>
<comment type="cofactor">
    <cofactor evidence="1 17">
        <name>Zn(2+)</name>
        <dbReference type="ChEBI" id="CHEBI:29105"/>
    </cofactor>
</comment>
<dbReference type="PROSITE" id="PS00162">
    <property type="entry name" value="ALPHA_CA_1"/>
    <property type="match status" value="1"/>
</dbReference>
<comment type="function">
    <text evidence="17">Reversible hydration of carbon dioxide.</text>
</comment>
<dbReference type="CTD" id="555196"/>
<dbReference type="OrthoDB" id="429145at2759"/>
<evidence type="ECO:0000256" key="13">
    <source>
        <dbReference type="ARBA" id="ARBA00023239"/>
    </source>
</evidence>